<sequence>RPHCIYKMEKMDQGPCRAYYLRWFFDKKAMTCEPFVYGGCYGSRNNFPKAEAGGAKLSRSPLGSL</sequence>
<dbReference type="GO" id="GO:0004867">
    <property type="term" value="F:serine-type endopeptidase inhibitor activity"/>
    <property type="evidence" value="ECO:0000318"/>
    <property type="project" value="GO_Central"/>
</dbReference>
<evidence type="ECO:0000313" key="4">
    <source>
        <dbReference type="Proteomes" id="UP000002280"/>
    </source>
</evidence>
<dbReference type="GO" id="GO:0005615">
    <property type="term" value="C:extracellular space"/>
    <property type="evidence" value="ECO:0000318"/>
    <property type="project" value="GO_Central"/>
</dbReference>
<evidence type="ECO:0000313" key="3">
    <source>
        <dbReference type="Ensembl" id="ENSMODP00000056779.1"/>
    </source>
</evidence>
<dbReference type="STRING" id="13616.ENSMODP00000056779"/>
<dbReference type="Bgee" id="ENSMODG00000043486">
    <property type="expression patterns" value="Expressed in spermatid and 2 other cell types or tissues"/>
</dbReference>
<evidence type="ECO:0000259" key="2">
    <source>
        <dbReference type="PROSITE" id="PS50279"/>
    </source>
</evidence>
<dbReference type="Ensembl" id="ENSMODT00000065027.1">
    <property type="protein sequence ID" value="ENSMODP00000056779.1"/>
    <property type="gene ID" value="ENSMODG00000043486.1"/>
</dbReference>
<dbReference type="Pfam" id="PF00014">
    <property type="entry name" value="Kunitz_BPTI"/>
    <property type="match status" value="1"/>
</dbReference>
<dbReference type="AlphaFoldDB" id="A0A5F8HA00"/>
<dbReference type="Gene3D" id="4.10.410.10">
    <property type="entry name" value="Pancreatic trypsin inhibitor Kunitz domain"/>
    <property type="match status" value="1"/>
</dbReference>
<dbReference type="InterPro" id="IPR050098">
    <property type="entry name" value="TFPI/VKTCI-like"/>
</dbReference>
<dbReference type="PANTHER" id="PTHR10083">
    <property type="entry name" value="KUNITZ-TYPE PROTEASE INHIBITOR-RELATED"/>
    <property type="match status" value="1"/>
</dbReference>
<reference evidence="3 4" key="1">
    <citation type="journal article" date="2007" name="Nature">
        <title>Genome of the marsupial Monodelphis domestica reveals innovation in non-coding sequences.</title>
        <authorList>
            <person name="Mikkelsen T.S."/>
            <person name="Wakefield M.J."/>
            <person name="Aken B."/>
            <person name="Amemiya C.T."/>
            <person name="Chang J.L."/>
            <person name="Duke S."/>
            <person name="Garber M."/>
            <person name="Gentles A.J."/>
            <person name="Goodstadt L."/>
            <person name="Heger A."/>
            <person name="Jurka J."/>
            <person name="Kamal M."/>
            <person name="Mauceli E."/>
            <person name="Searle S.M."/>
            <person name="Sharpe T."/>
            <person name="Baker M.L."/>
            <person name="Batzer M.A."/>
            <person name="Benos P.V."/>
            <person name="Belov K."/>
            <person name="Clamp M."/>
            <person name="Cook A."/>
            <person name="Cuff J."/>
            <person name="Das R."/>
            <person name="Davidow L."/>
            <person name="Deakin J.E."/>
            <person name="Fazzari M.J."/>
            <person name="Glass J.L."/>
            <person name="Grabherr M."/>
            <person name="Greally J.M."/>
            <person name="Gu W."/>
            <person name="Hore T.A."/>
            <person name="Huttley G.A."/>
            <person name="Kleber M."/>
            <person name="Jirtle R.L."/>
            <person name="Koina E."/>
            <person name="Lee J.T."/>
            <person name="Mahony S."/>
            <person name="Marra M.A."/>
            <person name="Miller R.D."/>
            <person name="Nicholls R.D."/>
            <person name="Oda M."/>
            <person name="Papenfuss A.T."/>
            <person name="Parra Z.E."/>
            <person name="Pollock D.D."/>
            <person name="Ray D.A."/>
            <person name="Schein J.E."/>
            <person name="Speed T.P."/>
            <person name="Thompson K."/>
            <person name="VandeBerg J.L."/>
            <person name="Wade C.M."/>
            <person name="Walker J.A."/>
            <person name="Waters P.D."/>
            <person name="Webber C."/>
            <person name="Weidman J.R."/>
            <person name="Xie X."/>
            <person name="Zody M.C."/>
            <person name="Baldwin J."/>
            <person name="Abdouelleil A."/>
            <person name="Abdulkadir J."/>
            <person name="Abebe A."/>
            <person name="Abera B."/>
            <person name="Abreu J."/>
            <person name="Acer S.C."/>
            <person name="Aftuck L."/>
            <person name="Alexander A."/>
            <person name="An P."/>
            <person name="Anderson E."/>
            <person name="Anderson S."/>
            <person name="Arachi H."/>
            <person name="Azer M."/>
            <person name="Bachantsang P."/>
            <person name="Barry A."/>
            <person name="Bayul T."/>
            <person name="Berlin A."/>
            <person name="Bessette D."/>
            <person name="Bloom T."/>
            <person name="Bloom T."/>
            <person name="Boguslavskiy L."/>
            <person name="Bonnet C."/>
            <person name="Boukhgalter B."/>
            <person name="Bourzgui I."/>
            <person name="Brown A."/>
            <person name="Cahill P."/>
            <person name="Channer S."/>
            <person name="Cheshatsang Y."/>
            <person name="Chuda L."/>
            <person name="Citroen M."/>
            <person name="Collymore A."/>
            <person name="Cooke P."/>
            <person name="Costello M."/>
            <person name="D'Aco K."/>
            <person name="Daza R."/>
            <person name="De Haan G."/>
            <person name="DeGray S."/>
            <person name="DeMaso C."/>
            <person name="Dhargay N."/>
            <person name="Dooley K."/>
            <person name="Dooley E."/>
            <person name="Doricent M."/>
            <person name="Dorje P."/>
            <person name="Dorjee K."/>
            <person name="Dupes A."/>
            <person name="Elong R."/>
            <person name="Falk J."/>
            <person name="Farina A."/>
            <person name="Faro S."/>
            <person name="Ferguson D."/>
            <person name="Fisher S."/>
            <person name="Foley C.D."/>
            <person name="Franke A."/>
            <person name="Friedrich D."/>
            <person name="Gadbois L."/>
            <person name="Gearin G."/>
            <person name="Gearin C.R."/>
            <person name="Giannoukos G."/>
            <person name="Goode T."/>
            <person name="Graham J."/>
            <person name="Grandbois E."/>
            <person name="Grewal S."/>
            <person name="Gyaltsen K."/>
            <person name="Hafez N."/>
            <person name="Hagos B."/>
            <person name="Hall J."/>
            <person name="Henson C."/>
            <person name="Hollinger A."/>
            <person name="Honan T."/>
            <person name="Huard M.D."/>
            <person name="Hughes L."/>
            <person name="Hurhula B."/>
            <person name="Husby M.E."/>
            <person name="Kamat A."/>
            <person name="Kanga B."/>
            <person name="Kashin S."/>
            <person name="Khazanovich D."/>
            <person name="Kisner P."/>
            <person name="Lance K."/>
            <person name="Lara M."/>
            <person name="Lee W."/>
            <person name="Lennon N."/>
            <person name="Letendre F."/>
            <person name="LeVine R."/>
            <person name="Lipovsky A."/>
            <person name="Liu X."/>
            <person name="Liu J."/>
            <person name="Liu S."/>
            <person name="Lokyitsang T."/>
            <person name="Lokyitsang Y."/>
            <person name="Lubonja R."/>
            <person name="Lui A."/>
            <person name="MacDonald P."/>
            <person name="Magnisalis V."/>
            <person name="Maru K."/>
            <person name="Matthews C."/>
            <person name="McCusker W."/>
            <person name="McDonough S."/>
            <person name="Mehta T."/>
            <person name="Meldrim J."/>
            <person name="Meneus L."/>
            <person name="Mihai O."/>
            <person name="Mihalev A."/>
            <person name="Mihova T."/>
            <person name="Mittelman R."/>
            <person name="Mlenga V."/>
            <person name="Montmayeur A."/>
            <person name="Mulrain L."/>
            <person name="Navidi A."/>
            <person name="Naylor J."/>
            <person name="Negash T."/>
            <person name="Nguyen T."/>
            <person name="Nguyen N."/>
            <person name="Nicol R."/>
            <person name="Norbu C."/>
            <person name="Norbu N."/>
            <person name="Novod N."/>
            <person name="O'Neill B."/>
            <person name="Osman S."/>
            <person name="Markiewicz E."/>
            <person name="Oyono O.L."/>
            <person name="Patti C."/>
            <person name="Phunkhang P."/>
            <person name="Pierre F."/>
            <person name="Priest M."/>
            <person name="Raghuraman S."/>
            <person name="Rege F."/>
            <person name="Reyes R."/>
            <person name="Rise C."/>
            <person name="Rogov P."/>
            <person name="Ross K."/>
            <person name="Ryan E."/>
            <person name="Settipalli S."/>
            <person name="Shea T."/>
            <person name="Sherpa N."/>
            <person name="Shi L."/>
            <person name="Shih D."/>
            <person name="Sparrow T."/>
            <person name="Spaulding J."/>
            <person name="Stalker J."/>
            <person name="Stange-Thomann N."/>
            <person name="Stavropoulos S."/>
            <person name="Stone C."/>
            <person name="Strader C."/>
            <person name="Tesfaye S."/>
            <person name="Thomson T."/>
            <person name="Thoulutsang Y."/>
            <person name="Thoulutsang D."/>
            <person name="Topham K."/>
            <person name="Topping I."/>
            <person name="Tsamla T."/>
            <person name="Vassiliev H."/>
            <person name="Vo A."/>
            <person name="Wangchuk T."/>
            <person name="Wangdi T."/>
            <person name="Weiand M."/>
            <person name="Wilkinson J."/>
            <person name="Wilson A."/>
            <person name="Yadav S."/>
            <person name="Young G."/>
            <person name="Yu Q."/>
            <person name="Zembek L."/>
            <person name="Zhong D."/>
            <person name="Zimmer A."/>
            <person name="Zwirko Z."/>
            <person name="Jaffe D.B."/>
            <person name="Alvarez P."/>
            <person name="Brockman W."/>
            <person name="Butler J."/>
            <person name="Chin C."/>
            <person name="Gnerre S."/>
            <person name="MacCallum I."/>
            <person name="Graves J.A."/>
            <person name="Ponting C.P."/>
            <person name="Breen M."/>
            <person name="Samollow P.B."/>
            <person name="Lander E.S."/>
            <person name="Lindblad-Toh K."/>
        </authorList>
    </citation>
    <scope>NUCLEOTIDE SEQUENCE [LARGE SCALE GENOMIC DNA]</scope>
</reference>
<reference evidence="3" key="2">
    <citation type="submission" date="2025-08" db="UniProtKB">
        <authorList>
            <consortium name="Ensembl"/>
        </authorList>
    </citation>
    <scope>IDENTIFICATION</scope>
</reference>
<dbReference type="InterPro" id="IPR002223">
    <property type="entry name" value="Kunitz_BPTI"/>
</dbReference>
<keyword evidence="1" id="KW-1015">Disulfide bond</keyword>
<dbReference type="InterPro" id="IPR036880">
    <property type="entry name" value="Kunitz_BPTI_sf"/>
</dbReference>
<feature type="domain" description="BPTI/Kunitz inhibitor" evidence="2">
    <location>
        <begin position="4"/>
        <end position="47"/>
    </location>
</feature>
<dbReference type="SMART" id="SM00131">
    <property type="entry name" value="KU"/>
    <property type="match status" value="1"/>
</dbReference>
<reference evidence="3" key="3">
    <citation type="submission" date="2025-09" db="UniProtKB">
        <authorList>
            <consortium name="Ensembl"/>
        </authorList>
    </citation>
    <scope>IDENTIFICATION</scope>
</reference>
<accession>A0A5F8HA00</accession>
<dbReference type="GeneTree" id="ENSGT01150000289955"/>
<dbReference type="Proteomes" id="UP000002280">
    <property type="component" value="Chromosome 1"/>
</dbReference>
<dbReference type="PROSITE" id="PS50279">
    <property type="entry name" value="BPTI_KUNITZ_2"/>
    <property type="match status" value="1"/>
</dbReference>
<dbReference type="PANTHER" id="PTHR10083:SF375">
    <property type="entry name" value="BPTI_KUNITZ INHIBITOR DOMAIN-CONTAINING PROTEIN"/>
    <property type="match status" value="1"/>
</dbReference>
<proteinExistence type="predicted"/>
<keyword evidence="4" id="KW-1185">Reference proteome</keyword>
<dbReference type="CDD" id="cd00109">
    <property type="entry name" value="Kunitz-type"/>
    <property type="match status" value="1"/>
</dbReference>
<dbReference type="SUPFAM" id="SSF57362">
    <property type="entry name" value="BPTI-like"/>
    <property type="match status" value="1"/>
</dbReference>
<organism evidence="3 4">
    <name type="scientific">Monodelphis domestica</name>
    <name type="common">Gray short-tailed opossum</name>
    <dbReference type="NCBI Taxonomy" id="13616"/>
    <lineage>
        <taxon>Eukaryota</taxon>
        <taxon>Metazoa</taxon>
        <taxon>Chordata</taxon>
        <taxon>Craniata</taxon>
        <taxon>Vertebrata</taxon>
        <taxon>Euteleostomi</taxon>
        <taxon>Mammalia</taxon>
        <taxon>Metatheria</taxon>
        <taxon>Didelphimorphia</taxon>
        <taxon>Didelphidae</taxon>
        <taxon>Monodelphis</taxon>
    </lineage>
</organism>
<name>A0A5F8HA00_MONDO</name>
<dbReference type="InParanoid" id="A0A5F8HA00"/>
<evidence type="ECO:0000256" key="1">
    <source>
        <dbReference type="ARBA" id="ARBA00023157"/>
    </source>
</evidence>
<protein>
    <recommendedName>
        <fullName evidence="2">BPTI/Kunitz inhibitor domain-containing protein</fullName>
    </recommendedName>
</protein>